<comment type="caution">
    <text evidence="1">The sequence shown here is derived from an EMBL/GenBank/DDBJ whole genome shotgun (WGS) entry which is preliminary data.</text>
</comment>
<dbReference type="Proteomes" id="UP000179034">
    <property type="component" value="Unassembled WGS sequence"/>
</dbReference>
<dbReference type="AlphaFoldDB" id="A0A1F5YC65"/>
<evidence type="ECO:0000313" key="1">
    <source>
        <dbReference type="EMBL" id="OGF97764.1"/>
    </source>
</evidence>
<evidence type="ECO:0000313" key="2">
    <source>
        <dbReference type="Proteomes" id="UP000179034"/>
    </source>
</evidence>
<sequence length="318" mass="35771">MRSWSILFPDLEGLEGFLCSKGRPSIPEALDPWLEPPFVDAASGRLKGLFKERLLPEKLERAYFGVEFCQRLIPDGDSLRKAISMVREACLSFSFVTPPVTDSGIEELRSRFTLLERESGCSNGIEVVVNDWGTLRLIRKEFPGLQPVFGRMMNKMIRDPRVTPYYATSKAPPDGLLAVQQSSLSNPAFQRALLEWGVGRHEFDNLIQGLRLEPDGESALSVYIPYGYVATGRVCMPGSFGLPKALKFTEYMGCQKECQSYTLRLRNTQSPFTNRDLELIQRGNTIFYPHTLAMLEAVLEGESSSAVDRIVYQPNLPM</sequence>
<gene>
    <name evidence="1" type="ORF">A2Z06_02180</name>
</gene>
<dbReference type="EMBL" id="MFIW01000056">
    <property type="protein sequence ID" value="OGF97764.1"/>
    <property type="molecule type" value="Genomic_DNA"/>
</dbReference>
<reference evidence="1 2" key="1">
    <citation type="journal article" date="2016" name="Nat. Commun.">
        <title>Thousands of microbial genomes shed light on interconnected biogeochemical processes in an aquifer system.</title>
        <authorList>
            <person name="Anantharaman K."/>
            <person name="Brown C.T."/>
            <person name="Hug L.A."/>
            <person name="Sharon I."/>
            <person name="Castelle C.J."/>
            <person name="Probst A.J."/>
            <person name="Thomas B.C."/>
            <person name="Singh A."/>
            <person name="Wilkins M.J."/>
            <person name="Karaoz U."/>
            <person name="Brodie E.L."/>
            <person name="Williams K.H."/>
            <person name="Hubbard S.S."/>
            <person name="Banfield J.F."/>
        </authorList>
    </citation>
    <scope>NUCLEOTIDE SEQUENCE [LARGE SCALE GENOMIC DNA]</scope>
</reference>
<accession>A0A1F5YC65</accession>
<organism evidence="1 2">
    <name type="scientific">Candidatus Glassbacteria bacterium RBG_16_58_8</name>
    <dbReference type="NCBI Taxonomy" id="1817866"/>
    <lineage>
        <taxon>Bacteria</taxon>
        <taxon>Candidatus Glassiibacteriota</taxon>
    </lineage>
</organism>
<protein>
    <submittedName>
        <fullName evidence="1">Uncharacterized protein</fullName>
    </submittedName>
</protein>
<name>A0A1F5YC65_9BACT</name>
<proteinExistence type="predicted"/>